<evidence type="ECO:0000259" key="3">
    <source>
        <dbReference type="Pfam" id="PF02221"/>
    </source>
</evidence>
<evidence type="ECO:0000256" key="1">
    <source>
        <dbReference type="ARBA" id="ARBA00022729"/>
    </source>
</evidence>
<gene>
    <name evidence="4" type="primary">AVEN_154656_1</name>
    <name evidence="4" type="ORF">TNIN_214601</name>
</gene>
<feature type="signal peptide" evidence="2">
    <location>
        <begin position="1"/>
        <end position="19"/>
    </location>
</feature>
<dbReference type="InterPro" id="IPR036846">
    <property type="entry name" value="GM2-AP_sf"/>
</dbReference>
<dbReference type="OrthoDB" id="6428847at2759"/>
<dbReference type="EMBL" id="BMAV01003218">
    <property type="protein sequence ID" value="GFY42661.1"/>
    <property type="molecule type" value="Genomic_DNA"/>
</dbReference>
<organism evidence="4 5">
    <name type="scientific">Trichonephila inaurata madagascariensis</name>
    <dbReference type="NCBI Taxonomy" id="2747483"/>
    <lineage>
        <taxon>Eukaryota</taxon>
        <taxon>Metazoa</taxon>
        <taxon>Ecdysozoa</taxon>
        <taxon>Arthropoda</taxon>
        <taxon>Chelicerata</taxon>
        <taxon>Arachnida</taxon>
        <taxon>Araneae</taxon>
        <taxon>Araneomorphae</taxon>
        <taxon>Entelegynae</taxon>
        <taxon>Araneoidea</taxon>
        <taxon>Nephilidae</taxon>
        <taxon>Trichonephila</taxon>
        <taxon>Trichonephila inaurata</taxon>
    </lineage>
</organism>
<dbReference type="InterPro" id="IPR003172">
    <property type="entry name" value="ML_dom"/>
</dbReference>
<protein>
    <submittedName>
        <fullName evidence="4">ML domain-containing protein</fullName>
    </submittedName>
</protein>
<sequence length="192" mass="22365">MKASYFMLGFLSLTVVCKTKKLTFKKCDGGKQIFTIHKLSVSPDPITIGSKNLKVSIDFSLREDIPSGARIHTAVWKVMDFFVGKGYIPLAKEKDYEYLKYAEYFMKAKNDCPVKAKRYVMEEYISIPDVRKLGKFEKFFLTGEILIEFKITKTRNSCHVIISILKSNEEVKDKLEVLVKRYKTVAYFFERY</sequence>
<reference evidence="4" key="1">
    <citation type="submission" date="2020-08" db="EMBL/GenBank/DDBJ databases">
        <title>Multicomponent nature underlies the extraordinary mechanical properties of spider dragline silk.</title>
        <authorList>
            <person name="Kono N."/>
            <person name="Nakamura H."/>
            <person name="Mori M."/>
            <person name="Yoshida Y."/>
            <person name="Ohtoshi R."/>
            <person name="Malay A.D."/>
            <person name="Moran D.A.P."/>
            <person name="Tomita M."/>
            <person name="Numata K."/>
            <person name="Arakawa K."/>
        </authorList>
    </citation>
    <scope>NUCLEOTIDE SEQUENCE</scope>
</reference>
<dbReference type="SUPFAM" id="SSF63707">
    <property type="entry name" value="Ganglioside M2 (gm2) activator"/>
    <property type="match status" value="1"/>
</dbReference>
<evidence type="ECO:0000313" key="5">
    <source>
        <dbReference type="Proteomes" id="UP000886998"/>
    </source>
</evidence>
<feature type="domain" description="MD-2-related lipid-recognition" evidence="3">
    <location>
        <begin position="22"/>
        <end position="133"/>
    </location>
</feature>
<feature type="chain" id="PRO_5036450981" evidence="2">
    <location>
        <begin position="20"/>
        <end position="192"/>
    </location>
</feature>
<comment type="caution">
    <text evidence="4">The sequence shown here is derived from an EMBL/GenBank/DDBJ whole genome shotgun (WGS) entry which is preliminary data.</text>
</comment>
<accession>A0A8X7BS21</accession>
<dbReference type="AlphaFoldDB" id="A0A8X7BS21"/>
<evidence type="ECO:0000313" key="4">
    <source>
        <dbReference type="EMBL" id="GFY42661.1"/>
    </source>
</evidence>
<keyword evidence="5" id="KW-1185">Reference proteome</keyword>
<dbReference type="Pfam" id="PF02221">
    <property type="entry name" value="E1_DerP2_DerF2"/>
    <property type="match status" value="1"/>
</dbReference>
<proteinExistence type="predicted"/>
<keyword evidence="1 2" id="KW-0732">Signal</keyword>
<name>A0A8X7BS21_9ARAC</name>
<dbReference type="Proteomes" id="UP000886998">
    <property type="component" value="Unassembled WGS sequence"/>
</dbReference>
<evidence type="ECO:0000256" key="2">
    <source>
        <dbReference type="SAM" id="SignalP"/>
    </source>
</evidence>
<dbReference type="Gene3D" id="2.70.220.10">
    <property type="entry name" value="Ganglioside GM2 activator"/>
    <property type="match status" value="1"/>
</dbReference>